<dbReference type="RefSeq" id="XP_007689885.1">
    <property type="nucleotide sequence ID" value="XM_007691695.1"/>
</dbReference>
<dbReference type="HOGENOM" id="CLU_100313_0_0_1"/>
<feature type="transmembrane region" description="Helical" evidence="2">
    <location>
        <begin position="87"/>
        <end position="109"/>
    </location>
</feature>
<gene>
    <name evidence="3" type="ORF">COCMIDRAFT_100418</name>
</gene>
<proteinExistence type="predicted"/>
<evidence type="ECO:0000256" key="2">
    <source>
        <dbReference type="SAM" id="Phobius"/>
    </source>
</evidence>
<name>W6Z1K3_COCMI</name>
<dbReference type="Proteomes" id="UP000054032">
    <property type="component" value="Unassembled WGS sequence"/>
</dbReference>
<feature type="transmembrane region" description="Helical" evidence="2">
    <location>
        <begin position="121"/>
        <end position="141"/>
    </location>
</feature>
<feature type="transmembrane region" description="Helical" evidence="2">
    <location>
        <begin position="185"/>
        <end position="205"/>
    </location>
</feature>
<evidence type="ECO:0000313" key="4">
    <source>
        <dbReference type="Proteomes" id="UP000054032"/>
    </source>
</evidence>
<feature type="region of interest" description="Disordered" evidence="1">
    <location>
        <begin position="225"/>
        <end position="246"/>
    </location>
</feature>
<keyword evidence="2" id="KW-1133">Transmembrane helix</keyword>
<dbReference type="KEGG" id="bor:COCMIDRAFT_100418"/>
<organism evidence="3 4">
    <name type="scientific">Bipolaris oryzae ATCC 44560</name>
    <dbReference type="NCBI Taxonomy" id="930090"/>
    <lineage>
        <taxon>Eukaryota</taxon>
        <taxon>Fungi</taxon>
        <taxon>Dikarya</taxon>
        <taxon>Ascomycota</taxon>
        <taxon>Pezizomycotina</taxon>
        <taxon>Dothideomycetes</taxon>
        <taxon>Pleosporomycetidae</taxon>
        <taxon>Pleosporales</taxon>
        <taxon>Pleosporineae</taxon>
        <taxon>Pleosporaceae</taxon>
        <taxon>Bipolaris</taxon>
    </lineage>
</organism>
<dbReference type="OrthoDB" id="5342507at2759"/>
<evidence type="ECO:0000313" key="3">
    <source>
        <dbReference type="EMBL" id="EUC43593.1"/>
    </source>
</evidence>
<protein>
    <recommendedName>
        <fullName evidence="5">MARVEL domain-containing protein</fullName>
    </recommendedName>
</protein>
<dbReference type="EMBL" id="KI964024">
    <property type="protein sequence ID" value="EUC43593.1"/>
    <property type="molecule type" value="Genomic_DNA"/>
</dbReference>
<evidence type="ECO:0008006" key="5">
    <source>
        <dbReference type="Google" id="ProtNLM"/>
    </source>
</evidence>
<reference evidence="3 4" key="1">
    <citation type="journal article" date="2013" name="PLoS Genet.">
        <title>Comparative genome structure, secondary metabolite, and effector coding capacity across Cochliobolus pathogens.</title>
        <authorList>
            <person name="Condon B.J."/>
            <person name="Leng Y."/>
            <person name="Wu D."/>
            <person name="Bushley K.E."/>
            <person name="Ohm R.A."/>
            <person name="Otillar R."/>
            <person name="Martin J."/>
            <person name="Schackwitz W."/>
            <person name="Grimwood J."/>
            <person name="MohdZainudin N."/>
            <person name="Xue C."/>
            <person name="Wang R."/>
            <person name="Manning V.A."/>
            <person name="Dhillon B."/>
            <person name="Tu Z.J."/>
            <person name="Steffenson B.J."/>
            <person name="Salamov A."/>
            <person name="Sun H."/>
            <person name="Lowry S."/>
            <person name="LaButti K."/>
            <person name="Han J."/>
            <person name="Copeland A."/>
            <person name="Lindquist E."/>
            <person name="Barry K."/>
            <person name="Schmutz J."/>
            <person name="Baker S.E."/>
            <person name="Ciuffetti L.M."/>
            <person name="Grigoriev I.V."/>
            <person name="Zhong S."/>
            <person name="Turgeon B.G."/>
        </authorList>
    </citation>
    <scope>NUCLEOTIDE SEQUENCE [LARGE SCALE GENOMIC DNA]</scope>
    <source>
        <strain evidence="3 4">ATCC 44560</strain>
    </source>
</reference>
<dbReference type="eggNOG" id="ENOG502SJYT">
    <property type="taxonomic scope" value="Eukaryota"/>
</dbReference>
<keyword evidence="2" id="KW-0812">Transmembrane</keyword>
<accession>W6Z1K3</accession>
<dbReference type="AlphaFoldDB" id="W6Z1K3"/>
<feature type="region of interest" description="Disordered" evidence="1">
    <location>
        <begin position="149"/>
        <end position="176"/>
    </location>
</feature>
<evidence type="ECO:0000256" key="1">
    <source>
        <dbReference type="SAM" id="MobiDB-lite"/>
    </source>
</evidence>
<sequence length="246" mass="27250">MARHQYPIDGPADHPVADKREQTGLLTRFVPDRLKTTALYRWILRFTRLLQFISSVVSLGIFSQRLYKVYRLVNSIKTRRGVNGAYGAVEGILAAAVLYTLITVLLSCIKKSANPGGRKLRWLWVLLDLLFVGAFIAVAVLTRPNGGRAGPRHCYNPRRPVGGDGSNTTTGETANRRDDSCNLPWGTFILAIISTLLHALTAAFHEIKDYRRSNRLDHEKNLQNQYAAGQPGAPAGAPADSHTARY</sequence>
<keyword evidence="4" id="KW-1185">Reference proteome</keyword>
<keyword evidence="2" id="KW-0472">Membrane</keyword>
<feature type="compositionally biased region" description="Low complexity" evidence="1">
    <location>
        <begin position="227"/>
        <end position="239"/>
    </location>
</feature>
<dbReference type="GeneID" id="19117673"/>
<feature type="transmembrane region" description="Helical" evidence="2">
    <location>
        <begin position="49"/>
        <end position="67"/>
    </location>
</feature>